<organism evidence="4 5">
    <name type="scientific">Cyphellophora attinorum</name>
    <dbReference type="NCBI Taxonomy" id="1664694"/>
    <lineage>
        <taxon>Eukaryota</taxon>
        <taxon>Fungi</taxon>
        <taxon>Dikarya</taxon>
        <taxon>Ascomycota</taxon>
        <taxon>Pezizomycotina</taxon>
        <taxon>Eurotiomycetes</taxon>
        <taxon>Chaetothyriomycetidae</taxon>
        <taxon>Chaetothyriales</taxon>
        <taxon>Cyphellophoraceae</taxon>
        <taxon>Cyphellophora</taxon>
    </lineage>
</organism>
<dbReference type="PANTHER" id="PTHR13299:SF0">
    <property type="entry name" value="PEROXISOMAL MEMBRANE PROTEIN PEX16"/>
    <property type="match status" value="1"/>
</dbReference>
<dbReference type="PANTHER" id="PTHR13299">
    <property type="entry name" value="PEROXISOMAL MEMBRANE PROTEIN PEX16"/>
    <property type="match status" value="1"/>
</dbReference>
<evidence type="ECO:0000313" key="5">
    <source>
        <dbReference type="Proteomes" id="UP000038010"/>
    </source>
</evidence>
<dbReference type="GeneID" id="28730724"/>
<keyword evidence="5" id="KW-1185">Reference proteome</keyword>
<dbReference type="EMBL" id="LFJN01000029">
    <property type="protein sequence ID" value="KPI36626.1"/>
    <property type="molecule type" value="Genomic_DNA"/>
</dbReference>
<feature type="region of interest" description="Disordered" evidence="3">
    <location>
        <begin position="231"/>
        <end position="269"/>
    </location>
</feature>
<dbReference type="Proteomes" id="UP000038010">
    <property type="component" value="Unassembled WGS sequence"/>
</dbReference>
<sequence length="406" mass="45200">MAASSLRQSARSAFSSISAASSEVTRTVLNLPHTYSEYVQDNPSSVSSVESSIRSLTYLLPGVRLHDSEIAAESVNTFVQLLSIYHDHLLKKRAAFIASSPALKRAHSTKTPQSKASLHAKYTTFWSNSSSLYTRIATCLKISEYVQLLCEMMARRRGGERGRWRIVVLIESFKAMCRLLLMRLTSARSLVSPVMPERADFAPPAPEEPVEEFPEHIPSDENEAFASQDAFRNTGVPTPPLSDSGKVPSVSARDPFPMPRTGTTLPTLPTSESVTSYLLSHVLTPDDVKPAYQLLRRLSSIQAQSAEVLYILRPLIYALMMQKIAREAGPGDGYISDLEREESKKRSVDMTWWLMRGAFYENVTRKYVRSVQTGVSKVPLLGPLVAGIVEDYDILWGEYHFSTSTL</sequence>
<comment type="caution">
    <text evidence="4">The sequence shown here is derived from an EMBL/GenBank/DDBJ whole genome shotgun (WGS) entry which is preliminary data.</text>
</comment>
<gene>
    <name evidence="4" type="ORF">AB675_10099</name>
</gene>
<dbReference type="GO" id="GO:0007031">
    <property type="term" value="P:peroxisome organization"/>
    <property type="evidence" value="ECO:0007669"/>
    <property type="project" value="UniProtKB-KW"/>
</dbReference>
<dbReference type="OrthoDB" id="2021143at2759"/>
<evidence type="ECO:0000256" key="2">
    <source>
        <dbReference type="RuleBase" id="RU365003"/>
    </source>
</evidence>
<reference evidence="4 5" key="1">
    <citation type="submission" date="2015-06" db="EMBL/GenBank/DDBJ databases">
        <title>Draft genome of the ant-associated black yeast Phialophora attae CBS 131958.</title>
        <authorList>
            <person name="Moreno L.F."/>
            <person name="Stielow B.J."/>
            <person name="de Hoog S."/>
            <person name="Vicente V.A."/>
            <person name="Weiss V.A."/>
            <person name="de Vries M."/>
            <person name="Cruz L.M."/>
            <person name="Souza E.M."/>
        </authorList>
    </citation>
    <scope>NUCLEOTIDE SEQUENCE [LARGE SCALE GENOMIC DNA]</scope>
    <source>
        <strain evidence="4 5">CBS 131958</strain>
    </source>
</reference>
<keyword evidence="2" id="KW-0576">Peroxisome</keyword>
<protein>
    <recommendedName>
        <fullName evidence="2">Peroxisomal membrane protein PEX16</fullName>
    </recommendedName>
</protein>
<proteinExistence type="inferred from homology"/>
<dbReference type="GO" id="GO:0005778">
    <property type="term" value="C:peroxisomal membrane"/>
    <property type="evidence" value="ECO:0007669"/>
    <property type="project" value="UniProtKB-SubCell"/>
</dbReference>
<accession>A0A0N1GZP6</accession>
<dbReference type="VEuPathDB" id="FungiDB:AB675_10099"/>
<name>A0A0N1GZP6_9EURO</name>
<dbReference type="AlphaFoldDB" id="A0A0N1GZP6"/>
<evidence type="ECO:0000256" key="1">
    <source>
        <dbReference type="ARBA" id="ARBA00009505"/>
    </source>
</evidence>
<dbReference type="STRING" id="1664694.A0A0N1GZP6"/>
<dbReference type="RefSeq" id="XP_017996589.1">
    <property type="nucleotide sequence ID" value="XM_018138844.1"/>
</dbReference>
<dbReference type="InterPro" id="IPR013919">
    <property type="entry name" value="Pex16"/>
</dbReference>
<keyword evidence="2" id="KW-0962">Peroxisome biogenesis</keyword>
<dbReference type="Pfam" id="PF08610">
    <property type="entry name" value="Pex16"/>
    <property type="match status" value="2"/>
</dbReference>
<comment type="subcellular location">
    <subcellularLocation>
        <location evidence="2">Peroxisome membrane</location>
    </subcellularLocation>
</comment>
<evidence type="ECO:0000313" key="4">
    <source>
        <dbReference type="EMBL" id="KPI36626.1"/>
    </source>
</evidence>
<evidence type="ECO:0000256" key="3">
    <source>
        <dbReference type="SAM" id="MobiDB-lite"/>
    </source>
</evidence>
<comment type="similarity">
    <text evidence="1 2">Belongs to the peroxin-16 family.</text>
</comment>